<dbReference type="AlphaFoldDB" id="A0A6A6YSC7"/>
<organism evidence="2">
    <name type="scientific">Mytilinidion resinicola</name>
    <dbReference type="NCBI Taxonomy" id="574789"/>
    <lineage>
        <taxon>Eukaryota</taxon>
        <taxon>Fungi</taxon>
        <taxon>Dikarya</taxon>
        <taxon>Ascomycota</taxon>
        <taxon>Pezizomycotina</taxon>
        <taxon>Dothideomycetes</taxon>
        <taxon>Pleosporomycetidae</taxon>
        <taxon>Mytilinidiales</taxon>
        <taxon>Mytilinidiaceae</taxon>
        <taxon>Mytilinidion</taxon>
    </lineage>
</organism>
<gene>
    <name evidence="2 4" type="ORF">BDZ99DRAFT_462131</name>
</gene>
<evidence type="ECO:0000313" key="3">
    <source>
        <dbReference type="Proteomes" id="UP000504636"/>
    </source>
</evidence>
<evidence type="ECO:0000313" key="4">
    <source>
        <dbReference type="RefSeq" id="XP_033577781.1"/>
    </source>
</evidence>
<reference evidence="4" key="2">
    <citation type="submission" date="2020-04" db="EMBL/GenBank/DDBJ databases">
        <authorList>
            <consortium name="NCBI Genome Project"/>
        </authorList>
    </citation>
    <scope>NUCLEOTIDE SEQUENCE</scope>
    <source>
        <strain evidence="4">CBS 304.34</strain>
    </source>
</reference>
<dbReference type="EMBL" id="MU003699">
    <property type="protein sequence ID" value="KAF2810817.1"/>
    <property type="molecule type" value="Genomic_DNA"/>
</dbReference>
<sequence length="224" mass="25934">MTQLRRPEAKLTLRLATKADLDDITKVAQAGFPDDPEFDYRFPERKKYPEDNWKWTRQEYEEYIDQPEKFAVLVVTAPVESDGETANKPISLAVWDMSVLTNSKGGNLGIDSRRDVNKRHFKEFAKTLDEAFNKYFSKYGKKQYHLWLLATHPDFRGQGAGTMLCKWGMEKAREKDYMATVLGSSMGKNLYEHLCFDLLGSVTVQVDDEDEKLTVYCLEYKKSD</sequence>
<keyword evidence="2" id="KW-0012">Acyltransferase</keyword>
<reference evidence="4" key="3">
    <citation type="submission" date="2025-04" db="UniProtKB">
        <authorList>
            <consortium name="RefSeq"/>
        </authorList>
    </citation>
    <scope>IDENTIFICATION</scope>
    <source>
        <strain evidence="4">CBS 304.34</strain>
    </source>
</reference>
<proteinExistence type="predicted"/>
<evidence type="ECO:0000259" key="1">
    <source>
        <dbReference type="Pfam" id="PF00583"/>
    </source>
</evidence>
<evidence type="ECO:0000313" key="2">
    <source>
        <dbReference type="EMBL" id="KAF2810817.1"/>
    </source>
</evidence>
<dbReference type="GO" id="GO:0016747">
    <property type="term" value="F:acyltransferase activity, transferring groups other than amino-acyl groups"/>
    <property type="evidence" value="ECO:0007669"/>
    <property type="project" value="InterPro"/>
</dbReference>
<name>A0A6A6YSC7_9PEZI</name>
<dbReference type="GeneID" id="54460666"/>
<dbReference type="Proteomes" id="UP000504636">
    <property type="component" value="Unplaced"/>
</dbReference>
<protein>
    <submittedName>
        <fullName evidence="2 4">Acyl-CoA N-acyltransferase</fullName>
    </submittedName>
</protein>
<dbReference type="InterPro" id="IPR000182">
    <property type="entry name" value="GNAT_dom"/>
</dbReference>
<dbReference type="InterPro" id="IPR052523">
    <property type="entry name" value="Trichothecene_AcTrans"/>
</dbReference>
<reference evidence="2 4" key="1">
    <citation type="journal article" date="2020" name="Stud. Mycol.">
        <title>101 Dothideomycetes genomes: a test case for predicting lifestyles and emergence of pathogens.</title>
        <authorList>
            <person name="Haridas S."/>
            <person name="Albert R."/>
            <person name="Binder M."/>
            <person name="Bloem J."/>
            <person name="Labutti K."/>
            <person name="Salamov A."/>
            <person name="Andreopoulos B."/>
            <person name="Baker S."/>
            <person name="Barry K."/>
            <person name="Bills G."/>
            <person name="Bluhm B."/>
            <person name="Cannon C."/>
            <person name="Castanera R."/>
            <person name="Culley D."/>
            <person name="Daum C."/>
            <person name="Ezra D."/>
            <person name="Gonzalez J."/>
            <person name="Henrissat B."/>
            <person name="Kuo A."/>
            <person name="Liang C."/>
            <person name="Lipzen A."/>
            <person name="Lutzoni F."/>
            <person name="Magnuson J."/>
            <person name="Mondo S."/>
            <person name="Nolan M."/>
            <person name="Ohm R."/>
            <person name="Pangilinan J."/>
            <person name="Park H.-J."/>
            <person name="Ramirez L."/>
            <person name="Alfaro M."/>
            <person name="Sun H."/>
            <person name="Tritt A."/>
            <person name="Yoshinaga Y."/>
            <person name="Zwiers L.-H."/>
            <person name="Turgeon B."/>
            <person name="Goodwin S."/>
            <person name="Spatafora J."/>
            <person name="Crous P."/>
            <person name="Grigoriev I."/>
        </authorList>
    </citation>
    <scope>NUCLEOTIDE SEQUENCE</scope>
    <source>
        <strain evidence="2 4">CBS 304.34</strain>
    </source>
</reference>
<dbReference type="OrthoDB" id="4738875at2759"/>
<dbReference type="PANTHER" id="PTHR42791">
    <property type="entry name" value="GNAT FAMILY ACETYLTRANSFERASE"/>
    <property type="match status" value="1"/>
</dbReference>
<dbReference type="Pfam" id="PF00583">
    <property type="entry name" value="Acetyltransf_1"/>
    <property type="match status" value="1"/>
</dbReference>
<accession>A0A6A6YSC7</accession>
<dbReference type="InterPro" id="IPR016181">
    <property type="entry name" value="Acyl_CoA_acyltransferase"/>
</dbReference>
<keyword evidence="2" id="KW-0808">Transferase</keyword>
<dbReference type="SUPFAM" id="SSF55729">
    <property type="entry name" value="Acyl-CoA N-acyltransferases (Nat)"/>
    <property type="match status" value="1"/>
</dbReference>
<dbReference type="CDD" id="cd04301">
    <property type="entry name" value="NAT_SF"/>
    <property type="match status" value="1"/>
</dbReference>
<dbReference type="RefSeq" id="XP_033577781.1">
    <property type="nucleotide sequence ID" value="XM_033719773.1"/>
</dbReference>
<dbReference type="Gene3D" id="3.40.630.30">
    <property type="match status" value="1"/>
</dbReference>
<dbReference type="PANTHER" id="PTHR42791:SF2">
    <property type="entry name" value="N-ACETYLTRANSFERASE DOMAIN-CONTAINING PROTEIN"/>
    <property type="match status" value="1"/>
</dbReference>
<feature type="domain" description="N-acetyltransferase" evidence="1">
    <location>
        <begin position="140"/>
        <end position="179"/>
    </location>
</feature>
<keyword evidence="3" id="KW-1185">Reference proteome</keyword>